<accession>A0A6I3XDL7</accession>
<dbReference type="OrthoDB" id="8756031at2"/>
<feature type="chain" id="PRO_5026236226" evidence="1">
    <location>
        <begin position="19"/>
        <end position="243"/>
    </location>
</feature>
<dbReference type="AlphaFoldDB" id="A0A6I3XDL7"/>
<dbReference type="Proteomes" id="UP000431684">
    <property type="component" value="Unassembled WGS sequence"/>
</dbReference>
<proteinExistence type="predicted"/>
<keyword evidence="1" id="KW-0732">Signal</keyword>
<feature type="signal peptide" evidence="1">
    <location>
        <begin position="1"/>
        <end position="18"/>
    </location>
</feature>
<evidence type="ECO:0000313" key="3">
    <source>
        <dbReference type="Proteomes" id="UP000431684"/>
    </source>
</evidence>
<dbReference type="RefSeq" id="WP_155710212.1">
    <property type="nucleotide sequence ID" value="NZ_BMWU01000053.1"/>
</dbReference>
<gene>
    <name evidence="2" type="ORF">GJV26_18835</name>
</gene>
<evidence type="ECO:0000313" key="2">
    <source>
        <dbReference type="EMBL" id="MUI14497.1"/>
    </source>
</evidence>
<organism evidence="2 3">
    <name type="scientific">Pseudoduganella dura</name>
    <dbReference type="NCBI Taxonomy" id="321982"/>
    <lineage>
        <taxon>Bacteria</taxon>
        <taxon>Pseudomonadati</taxon>
        <taxon>Pseudomonadota</taxon>
        <taxon>Betaproteobacteria</taxon>
        <taxon>Burkholderiales</taxon>
        <taxon>Oxalobacteraceae</taxon>
        <taxon>Telluria group</taxon>
        <taxon>Pseudoduganella</taxon>
    </lineage>
</organism>
<dbReference type="EMBL" id="WNWM01000002">
    <property type="protein sequence ID" value="MUI14497.1"/>
    <property type="molecule type" value="Genomic_DNA"/>
</dbReference>
<protein>
    <submittedName>
        <fullName evidence="2">Uncharacterized protein</fullName>
    </submittedName>
</protein>
<sequence>MRFHTSVILLALAGTVQAADTVSFGHRVIPDNGEPVAKPMSWRYGMLRTAQALFDEGAPRQAPGATLSFRLPRLDAAQGDNHVEIIQGDKRTALPMTSPTTFGFVRDDAVPADAAVTVVNRHFPPGAVNHPNVRVRSPGLPDGVRRMGDLRLACAAQIAMMKTEGMQLRAMFGVAGLFGLNVCSELEVTKADPPAGKYDTVMLEDGERRLAWQASQANPPRIGDKGWSDDTRIRYTLDGIGVQ</sequence>
<evidence type="ECO:0000256" key="1">
    <source>
        <dbReference type="SAM" id="SignalP"/>
    </source>
</evidence>
<reference evidence="2 3" key="1">
    <citation type="submission" date="2019-11" db="EMBL/GenBank/DDBJ databases">
        <title>Draft Genome Sequences of Six Type Strains of the Genus Massilia.</title>
        <authorList>
            <person name="Miess H."/>
            <person name="Frediansyah A."/>
            <person name="Goeker M."/>
            <person name="Gross H."/>
        </authorList>
    </citation>
    <scope>NUCLEOTIDE SEQUENCE [LARGE SCALE GENOMIC DNA]</scope>
    <source>
        <strain evidence="2 3">DSM 17513</strain>
    </source>
</reference>
<name>A0A6I3XDL7_9BURK</name>
<keyword evidence="3" id="KW-1185">Reference proteome</keyword>
<comment type="caution">
    <text evidence="2">The sequence shown here is derived from an EMBL/GenBank/DDBJ whole genome shotgun (WGS) entry which is preliminary data.</text>
</comment>